<evidence type="ECO:0000313" key="3">
    <source>
        <dbReference type="EMBL" id="KAF0300864.1"/>
    </source>
</evidence>
<feature type="domain" description="Transposable element P transposase-like GTP-binding insertion" evidence="2">
    <location>
        <begin position="140"/>
        <end position="252"/>
    </location>
</feature>
<evidence type="ECO:0000259" key="2">
    <source>
        <dbReference type="Pfam" id="PF21788"/>
    </source>
</evidence>
<dbReference type="Pfam" id="PF21788">
    <property type="entry name" value="TNP-like_GBD"/>
    <property type="match status" value="1"/>
</dbReference>
<accession>A0A6A4WAP4</accession>
<sequence>MAQFLQFLQVAAAETAPLAKNCAILFDEMSVDTRLCYDQQRDVIVGPHKQAQVIMVRSICGAWKQPVYVAFDTAISPEILMQLILSLEEMGYPVRAVVSDMGSKNVGLWRALGVSYDGETSIANPAAADRRVWFFADVPHCLKNLRNHILDDGLYLGCGGDRGDPVVDSDLMEELAREVSATEFTVNRKLTALHVHAAKGDRQRVYLAAQLLSETVAKSIPEVFEGQEKAAEVINIIDSGFDVLNSRRRYADKPLRCGLGVHLTEQLAALRKLEELLLTARFGSRKTLLPFQQGFLLSIRSTLALYKEMEKVDGFQFLQTALLNQDALESLFSSCGTEDEFVVPIFSGYDATTISSTTIAPSVDQLSAATPPEPAVPVELLEEIGVPPNGAETETSQAISEYGMQYAAGFVAAKRAKVDPTLGTRTCDMAEEDVPSGARWIYLLSRGHLTVPSEQWLENFKEFEVVFCAIHRGQGMARRNGTLDQLSRAPGVVKTLSDTLCLRWPRLDERVISLYARLRTFIRLRHVAKVRRGDHLAALAEAAARRSEKPTPTPVVGTRRQFVKARQFARGAVYL</sequence>
<proteinExistence type="predicted"/>
<dbReference type="InterPro" id="IPR048365">
    <property type="entry name" value="TNP-like_RNaseH_N"/>
</dbReference>
<reference evidence="3 4" key="1">
    <citation type="submission" date="2019-07" db="EMBL/GenBank/DDBJ databases">
        <title>Draft genome assembly of a fouling barnacle, Amphibalanus amphitrite (Darwin, 1854): The first reference genome for Thecostraca.</title>
        <authorList>
            <person name="Kim W."/>
        </authorList>
    </citation>
    <scope>NUCLEOTIDE SEQUENCE [LARGE SCALE GENOMIC DNA]</scope>
    <source>
        <strain evidence="3">SNU_AA5</strain>
        <tissue evidence="3">Soma without cirri and trophi</tissue>
    </source>
</reference>
<name>A0A6A4WAP4_AMPAM</name>
<evidence type="ECO:0000259" key="1">
    <source>
        <dbReference type="Pfam" id="PF21787"/>
    </source>
</evidence>
<comment type="caution">
    <text evidence="3">The sequence shown here is derived from an EMBL/GenBank/DDBJ whole genome shotgun (WGS) entry which is preliminary data.</text>
</comment>
<dbReference type="Proteomes" id="UP000440578">
    <property type="component" value="Unassembled WGS sequence"/>
</dbReference>
<feature type="domain" description="Transposable element P transposase-like RNase H" evidence="1">
    <location>
        <begin position="3"/>
        <end position="113"/>
    </location>
</feature>
<dbReference type="AlphaFoldDB" id="A0A6A4WAP4"/>
<dbReference type="EMBL" id="VIIS01001225">
    <property type="protein sequence ID" value="KAF0300864.1"/>
    <property type="molecule type" value="Genomic_DNA"/>
</dbReference>
<dbReference type="OrthoDB" id="6754832at2759"/>
<evidence type="ECO:0000313" key="4">
    <source>
        <dbReference type="Proteomes" id="UP000440578"/>
    </source>
</evidence>
<gene>
    <name evidence="3" type="primary">T_46</name>
    <name evidence="3" type="ORF">FJT64_000348</name>
</gene>
<dbReference type="InterPro" id="IPR048366">
    <property type="entry name" value="TNP-like_GBD"/>
</dbReference>
<protein>
    <submittedName>
        <fullName evidence="3">Transposable element P transposase</fullName>
    </submittedName>
</protein>
<keyword evidence="4" id="KW-1185">Reference proteome</keyword>
<organism evidence="3 4">
    <name type="scientific">Amphibalanus amphitrite</name>
    <name type="common">Striped barnacle</name>
    <name type="synonym">Balanus amphitrite</name>
    <dbReference type="NCBI Taxonomy" id="1232801"/>
    <lineage>
        <taxon>Eukaryota</taxon>
        <taxon>Metazoa</taxon>
        <taxon>Ecdysozoa</taxon>
        <taxon>Arthropoda</taxon>
        <taxon>Crustacea</taxon>
        <taxon>Multicrustacea</taxon>
        <taxon>Cirripedia</taxon>
        <taxon>Thoracica</taxon>
        <taxon>Thoracicalcarea</taxon>
        <taxon>Balanomorpha</taxon>
        <taxon>Balanoidea</taxon>
        <taxon>Balanidae</taxon>
        <taxon>Amphibalaninae</taxon>
        <taxon>Amphibalanus</taxon>
    </lineage>
</organism>
<dbReference type="Pfam" id="PF21787">
    <property type="entry name" value="TNP-like_RNaseH_N"/>
    <property type="match status" value="1"/>
</dbReference>